<reference evidence="3" key="1">
    <citation type="submission" date="2016-03" db="EMBL/GenBank/DDBJ databases">
        <authorList>
            <person name="Devillers Hugo."/>
        </authorList>
    </citation>
    <scope>NUCLEOTIDE SEQUENCE [LARGE SCALE GENOMIC DNA]</scope>
</reference>
<dbReference type="EMBL" id="LT598477">
    <property type="protein sequence ID" value="SCU94889.1"/>
    <property type="molecule type" value="Genomic_DNA"/>
</dbReference>
<feature type="compositionally biased region" description="Polar residues" evidence="1">
    <location>
        <begin position="52"/>
        <end position="63"/>
    </location>
</feature>
<feature type="region of interest" description="Disordered" evidence="1">
    <location>
        <begin position="1"/>
        <end position="84"/>
    </location>
</feature>
<feature type="compositionally biased region" description="Low complexity" evidence="1">
    <location>
        <begin position="16"/>
        <end position="26"/>
    </location>
</feature>
<dbReference type="AlphaFoldDB" id="A0A1G4JV58"/>
<keyword evidence="3" id="KW-1185">Reference proteome</keyword>
<evidence type="ECO:0000313" key="2">
    <source>
        <dbReference type="EMBL" id="SCU94889.1"/>
    </source>
</evidence>
<sequence>MRAATHEEEDLESSELELSPLSSSDSFEPKAFEGKPVEMKRPAVGKEHSTTSRDLASVKSNVTLKGEGLPAQRETSSSSSLSAVDKAVTRNLNEGRSESVAALEKEGLDLHKKAIPDINNPVAISADAEFPEEYNLETDTGLVKATTLHQLNRLESRTSVRSSQSQKRSLIASMELPDATSVKSTADSGLDAEKLRKAVEKNKRQIEKYQERKKSGGLKGFLVKFFH</sequence>
<feature type="compositionally biased region" description="Basic and acidic residues" evidence="1">
    <location>
        <begin position="27"/>
        <end position="51"/>
    </location>
</feature>
<dbReference type="OrthoDB" id="4035738at2759"/>
<dbReference type="Proteomes" id="UP000191144">
    <property type="component" value="Chromosome F"/>
</dbReference>
<protein>
    <submittedName>
        <fullName evidence="2">LAME_0F09802g1_1</fullName>
    </submittedName>
</protein>
<organism evidence="2 3">
    <name type="scientific">Lachancea meyersii CBS 8951</name>
    <dbReference type="NCBI Taxonomy" id="1266667"/>
    <lineage>
        <taxon>Eukaryota</taxon>
        <taxon>Fungi</taxon>
        <taxon>Dikarya</taxon>
        <taxon>Ascomycota</taxon>
        <taxon>Saccharomycotina</taxon>
        <taxon>Saccharomycetes</taxon>
        <taxon>Saccharomycetales</taxon>
        <taxon>Saccharomycetaceae</taxon>
        <taxon>Lachancea</taxon>
    </lineage>
</organism>
<evidence type="ECO:0000313" key="3">
    <source>
        <dbReference type="Proteomes" id="UP000191144"/>
    </source>
</evidence>
<accession>A0A1G4JV58</accession>
<proteinExistence type="predicted"/>
<evidence type="ECO:0000256" key="1">
    <source>
        <dbReference type="SAM" id="MobiDB-lite"/>
    </source>
</evidence>
<name>A0A1G4JV58_9SACH</name>
<gene>
    <name evidence="2" type="ORF">LAME_0F09802G</name>
</gene>